<evidence type="ECO:0000313" key="30">
    <source>
        <dbReference type="Proteomes" id="UP000675900"/>
    </source>
</evidence>
<evidence type="ECO:0000256" key="19">
    <source>
        <dbReference type="ARBA" id="ARBA00029928"/>
    </source>
</evidence>
<sequence>MYAEVSNISVSSTDLNITCRYAGVFHVEKNGRYSISKTEAADLCKAFNSTLPTIAEMEAALSIGFETCRYGFIEGHVVIPRIHPNSICAANNTGVYILTSNTSQYDTYCFNASAPPGEDCTSVTHLPNAFEGPITITIVNRDGTRYTQTGEYRTNPEDIYPSNPTDDDVSSGSSSERSTSGGYSIFHTHLPTAYPTQDQDSPGVSDNPENPPITNRTDGKGGRRSGRLPEDSATSVESYTSQSPATKELRTLIPVTPAKTGVPEVTEVNIVGDSDSNVDRFFSEDQDSPVHPSGRSHTTHGSESAGHTSGSQEGGANTTSGPRRKPQIPEWLIILASLLALALILAVCIAVNSRRRCGQKKKLVINNGNGAVEERKASGLNGEASKSQEMVHLVNKESSVTSDQYMTADETRNLQNVDMKIGV</sequence>
<evidence type="ECO:0000256" key="21">
    <source>
        <dbReference type="ARBA" id="ARBA00031823"/>
    </source>
</evidence>
<evidence type="ECO:0000256" key="6">
    <source>
        <dbReference type="ARBA" id="ARBA00022525"/>
    </source>
</evidence>
<evidence type="ECO:0000256" key="14">
    <source>
        <dbReference type="ARBA" id="ARBA00023157"/>
    </source>
</evidence>
<dbReference type="InterPro" id="IPR001231">
    <property type="entry name" value="CD44_antigen"/>
</dbReference>
<organism evidence="29 30">
    <name type="scientific">Panthera tigris altaica</name>
    <name type="common">Siberian tiger</name>
    <dbReference type="NCBI Taxonomy" id="74533"/>
    <lineage>
        <taxon>Eukaryota</taxon>
        <taxon>Metazoa</taxon>
        <taxon>Chordata</taxon>
        <taxon>Craniata</taxon>
        <taxon>Vertebrata</taxon>
        <taxon>Euteleostomi</taxon>
        <taxon>Mammalia</taxon>
        <taxon>Eutheria</taxon>
        <taxon>Laurasiatheria</taxon>
        <taxon>Carnivora</taxon>
        <taxon>Feliformia</taxon>
        <taxon>Felidae</taxon>
        <taxon>Pantherinae</taxon>
        <taxon>Panthera</taxon>
    </lineage>
</organism>
<dbReference type="KEGG" id="ptg:102957786"/>
<evidence type="ECO:0000256" key="4">
    <source>
        <dbReference type="ARBA" id="ARBA00020474"/>
    </source>
</evidence>
<evidence type="ECO:0000256" key="27">
    <source>
        <dbReference type="SAM" id="Phobius"/>
    </source>
</evidence>
<evidence type="ECO:0000256" key="12">
    <source>
        <dbReference type="ARBA" id="ARBA00022989"/>
    </source>
</evidence>
<dbReference type="PRINTS" id="PR01265">
    <property type="entry name" value="LINKMODULE"/>
</dbReference>
<dbReference type="SMART" id="SM00445">
    <property type="entry name" value="LINK"/>
    <property type="match status" value="1"/>
</dbReference>
<feature type="compositionally biased region" description="Polar residues" evidence="26">
    <location>
        <begin position="232"/>
        <end position="245"/>
    </location>
</feature>
<dbReference type="InterPro" id="IPR000538">
    <property type="entry name" value="Link_dom"/>
</dbReference>
<keyword evidence="11" id="KW-0654">Proteoglycan</keyword>
<dbReference type="PRINTS" id="PR00658">
    <property type="entry name" value="CD44"/>
</dbReference>
<evidence type="ECO:0000256" key="7">
    <source>
        <dbReference type="ARBA" id="ARBA00022553"/>
    </source>
</evidence>
<keyword evidence="9" id="KW-0732">Signal</keyword>
<dbReference type="Gene3D" id="3.10.100.10">
    <property type="entry name" value="Mannose-Binding Protein A, subunit A"/>
    <property type="match status" value="1"/>
</dbReference>
<dbReference type="PANTHER" id="PTHR10225">
    <property type="entry name" value="HYALURONAN RECEPTOR"/>
    <property type="match status" value="1"/>
</dbReference>
<keyword evidence="30" id="KW-1185">Reference proteome</keyword>
<dbReference type="CDD" id="cd03516">
    <property type="entry name" value="Link_domain_CD44_like"/>
    <property type="match status" value="1"/>
</dbReference>
<dbReference type="PANTHER" id="PTHR10225:SF6">
    <property type="entry name" value="CD44 ANTIGEN"/>
    <property type="match status" value="1"/>
</dbReference>
<dbReference type="SUPFAM" id="SSF56436">
    <property type="entry name" value="C-type lectin-like"/>
    <property type="match status" value="1"/>
</dbReference>
<evidence type="ECO:0000256" key="15">
    <source>
        <dbReference type="ARBA" id="ARBA00023170"/>
    </source>
</evidence>
<keyword evidence="17" id="KW-0966">Cell projection</keyword>
<feature type="domain" description="Link" evidence="28">
    <location>
        <begin position="23"/>
        <end position="111"/>
    </location>
</feature>
<dbReference type="PROSITE" id="PS01241">
    <property type="entry name" value="LINK_1"/>
    <property type="match status" value="1"/>
</dbReference>
<feature type="transmembrane region" description="Helical" evidence="27">
    <location>
        <begin position="331"/>
        <end position="352"/>
    </location>
</feature>
<evidence type="ECO:0000256" key="26">
    <source>
        <dbReference type="SAM" id="MobiDB-lite"/>
    </source>
</evidence>
<dbReference type="AlphaFoldDB" id="A0A8C9K4F4"/>
<protein>
    <recommendedName>
        <fullName evidence="4">CD44 antigen</fullName>
    </recommendedName>
    <alternativeName>
        <fullName evidence="22">GP90 lymphocyte homing/adhesion receptor</fullName>
    </alternativeName>
    <alternativeName>
        <fullName evidence="21">HUTCH-I</fullName>
    </alternativeName>
    <alternativeName>
        <fullName evidence="23">Hermes antigen</fullName>
    </alternativeName>
    <alternativeName>
        <fullName evidence="20">Hyaluronate receptor</fullName>
    </alternativeName>
    <alternativeName>
        <fullName evidence="18">Phagocytic glycoprotein 1</fullName>
    </alternativeName>
    <alternativeName>
        <fullName evidence="19">Phagocytic glycoprotein I</fullName>
    </alternativeName>
</protein>
<dbReference type="FunFam" id="3.10.100.10:FF:000004">
    <property type="entry name" value="CD44 antigen isoform X2"/>
    <property type="match status" value="1"/>
</dbReference>
<evidence type="ECO:0000256" key="3">
    <source>
        <dbReference type="ARBA" id="ARBA00004613"/>
    </source>
</evidence>
<evidence type="ECO:0000256" key="22">
    <source>
        <dbReference type="ARBA" id="ARBA00032514"/>
    </source>
</evidence>
<evidence type="ECO:0000256" key="25">
    <source>
        <dbReference type="PROSITE-ProRule" id="PRU00323"/>
    </source>
</evidence>
<keyword evidence="5" id="KW-1003">Cell membrane</keyword>
<evidence type="ECO:0000256" key="8">
    <source>
        <dbReference type="ARBA" id="ARBA00022692"/>
    </source>
</evidence>
<dbReference type="InterPro" id="IPR016186">
    <property type="entry name" value="C-type_lectin-like/link_sf"/>
</dbReference>
<evidence type="ECO:0000256" key="2">
    <source>
        <dbReference type="ARBA" id="ARBA00004251"/>
    </source>
</evidence>
<feature type="compositionally biased region" description="Polar residues" evidence="26">
    <location>
        <begin position="194"/>
        <end position="216"/>
    </location>
</feature>
<evidence type="ECO:0000256" key="1">
    <source>
        <dbReference type="ARBA" id="ARBA00004105"/>
    </source>
</evidence>
<reference evidence="29" key="2">
    <citation type="submission" date="2025-09" db="UniProtKB">
        <authorList>
            <consortium name="Ensembl"/>
        </authorList>
    </citation>
    <scope>IDENTIFICATION</scope>
</reference>
<dbReference type="GeneTree" id="ENSGT00530000063822"/>
<keyword evidence="14" id="KW-1015">Disulfide bond</keyword>
<keyword evidence="16" id="KW-0325">Glycoprotein</keyword>
<feature type="region of interest" description="Disordered" evidence="26">
    <location>
        <begin position="276"/>
        <end position="325"/>
    </location>
</feature>
<dbReference type="Pfam" id="PF00193">
    <property type="entry name" value="Xlink"/>
    <property type="match status" value="1"/>
</dbReference>
<dbReference type="InterPro" id="IPR016187">
    <property type="entry name" value="CTDL_fold"/>
</dbReference>
<evidence type="ECO:0000313" key="29">
    <source>
        <dbReference type="Ensembl" id="ENSPTIP00000013947.1"/>
    </source>
</evidence>
<evidence type="ECO:0000256" key="18">
    <source>
        <dbReference type="ARBA" id="ARBA00029917"/>
    </source>
</evidence>
<dbReference type="GO" id="GO:0004896">
    <property type="term" value="F:cytokine receptor activity"/>
    <property type="evidence" value="ECO:0007669"/>
    <property type="project" value="TreeGrafter"/>
</dbReference>
<feature type="region of interest" description="Disordered" evidence="26">
    <location>
        <begin position="147"/>
        <end position="255"/>
    </location>
</feature>
<dbReference type="GO" id="GO:0005540">
    <property type="term" value="F:hyaluronic acid binding"/>
    <property type="evidence" value="ECO:0007669"/>
    <property type="project" value="InterPro"/>
</dbReference>
<keyword evidence="12 27" id="KW-1133">Transmembrane helix</keyword>
<dbReference type="GO" id="GO:0005902">
    <property type="term" value="C:microvillus"/>
    <property type="evidence" value="ECO:0007669"/>
    <property type="project" value="UniProtKB-SubCell"/>
</dbReference>
<name>A0A8C9K4F4_PANTA</name>
<dbReference type="GO" id="GO:0009986">
    <property type="term" value="C:cell surface"/>
    <property type="evidence" value="ECO:0007669"/>
    <property type="project" value="UniProtKB-ARBA"/>
</dbReference>
<evidence type="ECO:0000256" key="11">
    <source>
        <dbReference type="ARBA" id="ARBA00022974"/>
    </source>
</evidence>
<accession>A0A8C9K4F4</accession>
<dbReference type="GO" id="GO:0009653">
    <property type="term" value="P:anatomical structure morphogenesis"/>
    <property type="evidence" value="ECO:0007669"/>
    <property type="project" value="UniProtKB-ARBA"/>
</dbReference>
<keyword evidence="6" id="KW-0964">Secreted</keyword>
<evidence type="ECO:0000256" key="16">
    <source>
        <dbReference type="ARBA" id="ARBA00023180"/>
    </source>
</evidence>
<keyword evidence="10" id="KW-0130">Cell adhesion</keyword>
<proteinExistence type="predicted"/>
<comment type="caution">
    <text evidence="25">Lacks conserved residue(s) required for the propagation of feature annotation.</text>
</comment>
<dbReference type="Ensembl" id="ENSPTIT00000018023.1">
    <property type="protein sequence ID" value="ENSPTIP00000013947.1"/>
    <property type="gene ID" value="ENSPTIG00000013480.1"/>
</dbReference>
<evidence type="ECO:0000256" key="10">
    <source>
        <dbReference type="ARBA" id="ARBA00022889"/>
    </source>
</evidence>
<evidence type="ECO:0000259" key="28">
    <source>
        <dbReference type="PROSITE" id="PS50963"/>
    </source>
</evidence>
<evidence type="ECO:0000256" key="23">
    <source>
        <dbReference type="ARBA" id="ARBA00032917"/>
    </source>
</evidence>
<evidence type="ECO:0000256" key="13">
    <source>
        <dbReference type="ARBA" id="ARBA00023136"/>
    </source>
</evidence>
<dbReference type="Proteomes" id="UP000675900">
    <property type="component" value="Unassembled WGS sequence"/>
</dbReference>
<dbReference type="GO" id="GO:0005576">
    <property type="term" value="C:extracellular region"/>
    <property type="evidence" value="ECO:0007669"/>
    <property type="project" value="UniProtKB-SubCell"/>
</dbReference>
<dbReference type="InterPro" id="IPR043210">
    <property type="entry name" value="CD44_antigen-like"/>
</dbReference>
<evidence type="ECO:0000256" key="17">
    <source>
        <dbReference type="ARBA" id="ARBA00023273"/>
    </source>
</evidence>
<reference evidence="29" key="1">
    <citation type="submission" date="2025-08" db="UniProtKB">
        <authorList>
            <consortium name="Ensembl"/>
        </authorList>
    </citation>
    <scope>IDENTIFICATION</scope>
</reference>
<dbReference type="GO" id="GO:0007155">
    <property type="term" value="P:cell adhesion"/>
    <property type="evidence" value="ECO:0007669"/>
    <property type="project" value="UniProtKB-KW"/>
</dbReference>
<dbReference type="GO" id="GO:0070374">
    <property type="term" value="P:positive regulation of ERK1 and ERK2 cascade"/>
    <property type="evidence" value="ECO:0007669"/>
    <property type="project" value="TreeGrafter"/>
</dbReference>
<dbReference type="PROSITE" id="PS50963">
    <property type="entry name" value="LINK_2"/>
    <property type="match status" value="1"/>
</dbReference>
<keyword evidence="13 27" id="KW-0472">Membrane</keyword>
<dbReference type="GO" id="GO:0048731">
    <property type="term" value="P:system development"/>
    <property type="evidence" value="ECO:0007669"/>
    <property type="project" value="UniProtKB-ARBA"/>
</dbReference>
<evidence type="ECO:0000256" key="20">
    <source>
        <dbReference type="ARBA" id="ARBA00031179"/>
    </source>
</evidence>
<comment type="subcellular location">
    <subcellularLocation>
        <location evidence="2">Cell membrane</location>
        <topology evidence="2">Single-pass type I membrane protein</topology>
    </subcellularLocation>
    <subcellularLocation>
        <location evidence="1">Cell projection</location>
        <location evidence="1">Microvillus</location>
    </subcellularLocation>
    <subcellularLocation>
        <location evidence="3">Secreted</location>
    </subcellularLocation>
</comment>
<dbReference type="GO" id="GO:0042981">
    <property type="term" value="P:regulation of apoptotic process"/>
    <property type="evidence" value="ECO:0007669"/>
    <property type="project" value="UniProtKB-ARBA"/>
</dbReference>
<feature type="compositionally biased region" description="Polar residues" evidence="26">
    <location>
        <begin position="295"/>
        <end position="321"/>
    </location>
</feature>
<dbReference type="GO" id="GO:0035692">
    <property type="term" value="C:macrophage migration inhibitory factor receptor complex"/>
    <property type="evidence" value="ECO:0007669"/>
    <property type="project" value="TreeGrafter"/>
</dbReference>
<feature type="compositionally biased region" description="Low complexity" evidence="26">
    <location>
        <begin position="170"/>
        <end position="184"/>
    </location>
</feature>
<dbReference type="GO" id="GO:0006954">
    <property type="term" value="P:inflammatory response"/>
    <property type="evidence" value="ECO:0007669"/>
    <property type="project" value="TreeGrafter"/>
</dbReference>
<evidence type="ECO:0000256" key="24">
    <source>
        <dbReference type="ARBA" id="ARBA00065352"/>
    </source>
</evidence>
<evidence type="ECO:0000256" key="9">
    <source>
        <dbReference type="ARBA" id="ARBA00022729"/>
    </source>
</evidence>
<evidence type="ECO:0000256" key="5">
    <source>
        <dbReference type="ARBA" id="ARBA00022475"/>
    </source>
</evidence>
<keyword evidence="15" id="KW-0675">Receptor</keyword>
<comment type="subunit">
    <text evidence="24">Interacts with PKN2. Interacts with TIAM1 and TIAM2. Interacts with HA, as well as other glycosaminoglycans, collagen, laminin, and fibronectin via its N-terminal segment. Interacts with UNC119. Interacts with PDPN (via extracellular domain); this interaction is required for PDPN-mediated directional migration and regulation of lamellipodia extension/stabilization during cell spreading and migration. Interacts with RDX, EZR and MSN. Interacts with EGFR. Interacts with CD74; this complex is essential for the MIF-induced signaling cascade that results in B cell survival.</text>
</comment>
<keyword evidence="8 27" id="KW-0812">Transmembrane</keyword>
<keyword evidence="7" id="KW-0597">Phosphoprotein</keyword>
<dbReference type="GO" id="GO:0016323">
    <property type="term" value="C:basolateral plasma membrane"/>
    <property type="evidence" value="ECO:0007669"/>
    <property type="project" value="TreeGrafter"/>
</dbReference>